<dbReference type="AlphaFoldDB" id="A0AAJ2SAR7"/>
<reference evidence="6 8" key="1">
    <citation type="submission" date="2023-11" db="EMBL/GenBank/DDBJ databases">
        <title>Unpublished Manusciprt.</title>
        <authorList>
            <person name="Saticioglu I.B."/>
            <person name="Ay H."/>
            <person name="Ajmi N."/>
            <person name="Altun S."/>
            <person name="Duman M."/>
        </authorList>
    </citation>
    <scope>NUCLEOTIDE SEQUENCE</scope>
    <source>
        <strain evidence="5 8">Fl-33</strain>
        <strain evidence="6">Fl-77</strain>
    </source>
</reference>
<gene>
    <name evidence="5" type="ORF">SGQ18_09670</name>
    <name evidence="6" type="ORF">SGQ44_07820</name>
</gene>
<dbReference type="InterPro" id="IPR013785">
    <property type="entry name" value="Aldolase_TIM"/>
</dbReference>
<evidence type="ECO:0000313" key="8">
    <source>
        <dbReference type="Proteomes" id="UP001278738"/>
    </source>
</evidence>
<dbReference type="PANTHER" id="PTHR22893">
    <property type="entry name" value="NADH OXIDOREDUCTASE-RELATED"/>
    <property type="match status" value="1"/>
</dbReference>
<evidence type="ECO:0000256" key="3">
    <source>
        <dbReference type="ARBA" id="ARBA00023002"/>
    </source>
</evidence>
<evidence type="ECO:0000313" key="7">
    <source>
        <dbReference type="Proteomes" id="UP001270053"/>
    </source>
</evidence>
<dbReference type="Gene3D" id="3.20.20.70">
    <property type="entry name" value="Aldolase class I"/>
    <property type="match status" value="1"/>
</dbReference>
<dbReference type="Proteomes" id="UP001278738">
    <property type="component" value="Unassembled WGS sequence"/>
</dbReference>
<evidence type="ECO:0000256" key="1">
    <source>
        <dbReference type="ARBA" id="ARBA00001917"/>
    </source>
</evidence>
<proteinExistence type="inferred from homology"/>
<comment type="cofactor">
    <cofactor evidence="1">
        <name>FMN</name>
        <dbReference type="ChEBI" id="CHEBI:58210"/>
    </cofactor>
</comment>
<keyword evidence="3" id="KW-0560">Oxidoreductase</keyword>
<accession>A0AAJ2SAR7</accession>
<evidence type="ECO:0000256" key="2">
    <source>
        <dbReference type="ARBA" id="ARBA00005979"/>
    </source>
</evidence>
<evidence type="ECO:0000313" key="6">
    <source>
        <dbReference type="EMBL" id="MDX6185659.1"/>
    </source>
</evidence>
<evidence type="ECO:0000313" key="5">
    <source>
        <dbReference type="EMBL" id="MDX6182428.1"/>
    </source>
</evidence>
<dbReference type="CDD" id="cd02933">
    <property type="entry name" value="OYE_like_FMN"/>
    <property type="match status" value="1"/>
</dbReference>
<dbReference type="InterPro" id="IPR001155">
    <property type="entry name" value="OxRdtase_FMN_N"/>
</dbReference>
<evidence type="ECO:0000259" key="4">
    <source>
        <dbReference type="Pfam" id="PF00724"/>
    </source>
</evidence>
<organism evidence="6 7">
    <name type="scientific">Flavobacterium flavipigmentatum</name>
    <dbReference type="NCBI Taxonomy" id="2893884"/>
    <lineage>
        <taxon>Bacteria</taxon>
        <taxon>Pseudomonadati</taxon>
        <taxon>Bacteroidota</taxon>
        <taxon>Flavobacteriia</taxon>
        <taxon>Flavobacteriales</taxon>
        <taxon>Flavobacteriaceae</taxon>
        <taxon>Flavobacterium</taxon>
    </lineage>
</organism>
<name>A0AAJ2SAR7_9FLAO</name>
<dbReference type="SUPFAM" id="SSF51395">
    <property type="entry name" value="FMN-linked oxidoreductases"/>
    <property type="match status" value="1"/>
</dbReference>
<dbReference type="FunFam" id="3.20.20.70:FF:000059">
    <property type="entry name" value="N-ethylmaleimide reductase, FMN-linked"/>
    <property type="match status" value="1"/>
</dbReference>
<dbReference type="EMBL" id="JAWXVH010000003">
    <property type="protein sequence ID" value="MDX6185659.1"/>
    <property type="molecule type" value="Genomic_DNA"/>
</dbReference>
<dbReference type="Proteomes" id="UP001270053">
    <property type="component" value="Unassembled WGS sequence"/>
</dbReference>
<dbReference type="GO" id="GO:0005829">
    <property type="term" value="C:cytosol"/>
    <property type="evidence" value="ECO:0007669"/>
    <property type="project" value="UniProtKB-ARBA"/>
</dbReference>
<protein>
    <submittedName>
        <fullName evidence="6">Alkene reductase</fullName>
    </submittedName>
</protein>
<dbReference type="InterPro" id="IPR045247">
    <property type="entry name" value="Oye-like"/>
</dbReference>
<feature type="domain" description="NADH:flavin oxidoreductase/NADH oxidase N-terminal" evidence="4">
    <location>
        <begin position="8"/>
        <end position="337"/>
    </location>
</feature>
<sequence length="365" mass="40983">MKTKMLSMPFEMNGLLLRNRIIMAPMGRSRADNNTNTVDELQVTYYKQRASAGLIITEGVLVSRDAQGGINLPAIYNQEQIDSWRLVTDAVHNQNGSIFIQLWHTGRMSHPFYHNGLAPLAPSPLNPNTQVYIPTGFTDTVIPREMTVQDIKQTIKDFKQAAINAFEAGFDGIELQAGNGYLLHQFFNLYSNNRIDEYGGSIENRARILFELLDSLKGAVPINRIAIRLNPSQNDILGMMLDESSIDVHEYIVKKLNEYDLAYLHLAEPFISVDNHPYGISRVTKHFRPLFKGVIISNGGYNPVTAESAIEDGDADLISFGKYYISNPDLVERISNNWILNDPDSNTFYTGGASGYIDYPSYTTD</sequence>
<comment type="similarity">
    <text evidence="2">Belongs to the NADH:flavin oxidoreductase/NADH oxidase family.</text>
</comment>
<dbReference type="EMBL" id="JAWXVG010000003">
    <property type="protein sequence ID" value="MDX6182428.1"/>
    <property type="molecule type" value="Genomic_DNA"/>
</dbReference>
<keyword evidence="8" id="KW-1185">Reference proteome</keyword>
<dbReference type="Pfam" id="PF00724">
    <property type="entry name" value="Oxidored_FMN"/>
    <property type="match status" value="1"/>
</dbReference>
<dbReference type="RefSeq" id="WP_229974888.1">
    <property type="nucleotide sequence ID" value="NZ_CP087133.1"/>
</dbReference>
<dbReference type="GO" id="GO:0010181">
    <property type="term" value="F:FMN binding"/>
    <property type="evidence" value="ECO:0007669"/>
    <property type="project" value="InterPro"/>
</dbReference>
<dbReference type="GO" id="GO:0016628">
    <property type="term" value="F:oxidoreductase activity, acting on the CH-CH group of donors, NAD or NADP as acceptor"/>
    <property type="evidence" value="ECO:0007669"/>
    <property type="project" value="UniProtKB-ARBA"/>
</dbReference>
<dbReference type="PANTHER" id="PTHR22893:SF91">
    <property type="entry name" value="NADPH DEHYDROGENASE 2-RELATED"/>
    <property type="match status" value="1"/>
</dbReference>
<comment type="caution">
    <text evidence="6">The sequence shown here is derived from an EMBL/GenBank/DDBJ whole genome shotgun (WGS) entry which is preliminary data.</text>
</comment>